<feature type="compositionally biased region" description="Low complexity" evidence="1">
    <location>
        <begin position="22"/>
        <end position="42"/>
    </location>
</feature>
<dbReference type="InterPro" id="IPR015943">
    <property type="entry name" value="WD40/YVTN_repeat-like_dom_sf"/>
</dbReference>
<dbReference type="AlphaFoldDB" id="A0A5C5R8T2"/>
<dbReference type="RefSeq" id="WP_146562754.1">
    <property type="nucleotide sequence ID" value="NZ_VIGW01000009.1"/>
</dbReference>
<dbReference type="OrthoDB" id="3250815at2"/>
<keyword evidence="2" id="KW-0732">Signal</keyword>
<feature type="signal peptide" evidence="2">
    <location>
        <begin position="1"/>
        <end position="24"/>
    </location>
</feature>
<dbReference type="EMBL" id="VIGW01000009">
    <property type="protein sequence ID" value="TWS18465.1"/>
    <property type="molecule type" value="Genomic_DNA"/>
</dbReference>
<evidence type="ECO:0000256" key="1">
    <source>
        <dbReference type="SAM" id="MobiDB-lite"/>
    </source>
</evidence>
<proteinExistence type="predicted"/>
<keyword evidence="4" id="KW-1185">Reference proteome</keyword>
<accession>A0A5C5R8T2</accession>
<dbReference type="PROSITE" id="PS51257">
    <property type="entry name" value="PROKAR_LIPOPROTEIN"/>
    <property type="match status" value="1"/>
</dbReference>
<dbReference type="NCBIfam" id="NF038015">
    <property type="entry name" value="AztD"/>
    <property type="match status" value="1"/>
</dbReference>
<evidence type="ECO:0000313" key="4">
    <source>
        <dbReference type="Proteomes" id="UP000317291"/>
    </source>
</evidence>
<feature type="chain" id="PRO_5038334897" description="PQQ-binding-like beta-propeller repeat protein" evidence="2">
    <location>
        <begin position="25"/>
        <end position="416"/>
    </location>
</feature>
<sequence length="416" mass="43463">MSKHLHLAAPLLTAALLAAGCGSAQPDPAPSSTAASESAPGATEQRRAVPRLAVTYEGGVLILDASTLERVADLPGEGYLRVNPAGDGRHAFLSEGDGFRLLDLGSWSAPHGDHQHFYTAAPRRTDVTIQAPEPGHVVRHDGRTVLFSDGTGAVTSIASDKVGDPNAPRATYTAPKPHHGVAVERADGSMLITLGDEKTRTGVAILDKDRKEIARNEQCPGVHGEGAAEVGAVLFGCEDGVLIVRGNDIVKTAAPTPGYARTGNVAATEAHAVVLGDYKVDKAAKPERPTRVSLIDTRTGAVKLVDLPASYSFRSLARGQFGEALVLGTDGVLRVLDPNTGTTIREVKVTAPWTEDANWQEPRPAVFTMGSTAYVTDPTAKSIVAIDVPTGEELRRGALEHTPDEVSGVPGVTASA</sequence>
<dbReference type="Gene3D" id="2.130.10.10">
    <property type="entry name" value="YVTN repeat-like/Quinoprotein amine dehydrogenase"/>
    <property type="match status" value="1"/>
</dbReference>
<comment type="caution">
    <text evidence="3">The sequence shown here is derived from an EMBL/GenBank/DDBJ whole genome shotgun (WGS) entry which is preliminary data.</text>
</comment>
<dbReference type="InterPro" id="IPR011044">
    <property type="entry name" value="Quino_amine_DH_bsu"/>
</dbReference>
<dbReference type="SUPFAM" id="SSF50969">
    <property type="entry name" value="YVTN repeat-like/Quinoprotein amine dehydrogenase"/>
    <property type="match status" value="1"/>
</dbReference>
<gene>
    <name evidence="3" type="ORF">FK529_15335</name>
</gene>
<dbReference type="Proteomes" id="UP000317291">
    <property type="component" value="Unassembled WGS sequence"/>
</dbReference>
<organism evidence="3 4">
    <name type="scientific">Tsukamurella asaccharolytica</name>
    <dbReference type="NCBI Taxonomy" id="2592067"/>
    <lineage>
        <taxon>Bacteria</taxon>
        <taxon>Bacillati</taxon>
        <taxon>Actinomycetota</taxon>
        <taxon>Actinomycetes</taxon>
        <taxon>Mycobacteriales</taxon>
        <taxon>Tsukamurellaceae</taxon>
        <taxon>Tsukamurella</taxon>
    </lineage>
</organism>
<evidence type="ECO:0008006" key="5">
    <source>
        <dbReference type="Google" id="ProtNLM"/>
    </source>
</evidence>
<feature type="region of interest" description="Disordered" evidence="1">
    <location>
        <begin position="22"/>
        <end position="46"/>
    </location>
</feature>
<protein>
    <recommendedName>
        <fullName evidence="5">PQQ-binding-like beta-propeller repeat protein</fullName>
    </recommendedName>
</protein>
<dbReference type="InterPro" id="IPR047697">
    <property type="entry name" value="AztD-like"/>
</dbReference>
<evidence type="ECO:0000313" key="3">
    <source>
        <dbReference type="EMBL" id="TWS18465.1"/>
    </source>
</evidence>
<name>A0A5C5R8T2_9ACTN</name>
<reference evidence="3 4" key="1">
    <citation type="submission" date="2019-06" db="EMBL/GenBank/DDBJ databases">
        <title>Tsukamurella conjunctivitidis sp. nov., Tsukamurella assacharolytica sp. nov. and Tsukamurella sputae sp. nov. isolated from patients with conjunctivitis, bacteraemia (lymphoma) and respiratory infection (sputum) in Hong Kong.</title>
        <authorList>
            <person name="Teng J.L.L."/>
            <person name="Lee H.H."/>
            <person name="Fong J.Y.H."/>
            <person name="Fok K.M.N."/>
            <person name="Lau S.K.P."/>
            <person name="Woo P.C.Y."/>
        </authorList>
    </citation>
    <scope>NUCLEOTIDE SEQUENCE [LARGE SCALE GENOMIC DNA]</scope>
    <source>
        <strain evidence="3 4">HKU71</strain>
    </source>
</reference>
<evidence type="ECO:0000256" key="2">
    <source>
        <dbReference type="SAM" id="SignalP"/>
    </source>
</evidence>